<dbReference type="InterPro" id="IPR011008">
    <property type="entry name" value="Dimeric_a/b-barrel"/>
</dbReference>
<sequence>MEVDQQISSDHQDQAQDKTSVTNQPRGYLIANYTIHDQATYAKYVQAAGALNAKYKLRPMIYDAAVKAVEGKPESVIAIAEFESFADAQRFYNSVEYQQAMKFRLASTEGWVFLAESALMP</sequence>
<evidence type="ECO:0000313" key="4">
    <source>
        <dbReference type="Proteomes" id="UP000294850"/>
    </source>
</evidence>
<name>A0A4R5DRF9_9BACT</name>
<dbReference type="RefSeq" id="WP_131960105.1">
    <property type="nucleotide sequence ID" value="NZ_SMFL01000007.1"/>
</dbReference>
<reference evidence="3 4" key="1">
    <citation type="submission" date="2019-03" db="EMBL/GenBank/DDBJ databases">
        <title>Dyadobacter AR-3-6 sp. nov., isolated from arctic soil.</title>
        <authorList>
            <person name="Chaudhary D.K."/>
        </authorList>
    </citation>
    <scope>NUCLEOTIDE SEQUENCE [LARGE SCALE GENOMIC DNA]</scope>
    <source>
        <strain evidence="3 4">AR-3-6</strain>
    </source>
</reference>
<dbReference type="SUPFAM" id="SSF54909">
    <property type="entry name" value="Dimeric alpha+beta barrel"/>
    <property type="match status" value="1"/>
</dbReference>
<gene>
    <name evidence="3" type="ORF">E0F88_20320</name>
</gene>
<organism evidence="3 4">
    <name type="scientific">Dyadobacter psychrotolerans</name>
    <dbReference type="NCBI Taxonomy" id="2541721"/>
    <lineage>
        <taxon>Bacteria</taxon>
        <taxon>Pseudomonadati</taxon>
        <taxon>Bacteroidota</taxon>
        <taxon>Cytophagia</taxon>
        <taxon>Cytophagales</taxon>
        <taxon>Spirosomataceae</taxon>
        <taxon>Dyadobacter</taxon>
    </lineage>
</organism>
<dbReference type="Proteomes" id="UP000294850">
    <property type="component" value="Unassembled WGS sequence"/>
</dbReference>
<dbReference type="Pfam" id="PF07045">
    <property type="entry name" value="DUF1330"/>
    <property type="match status" value="1"/>
</dbReference>
<comment type="caution">
    <text evidence="3">The sequence shown here is derived from an EMBL/GenBank/DDBJ whole genome shotgun (WGS) entry which is preliminary data.</text>
</comment>
<feature type="region of interest" description="Disordered" evidence="1">
    <location>
        <begin position="1"/>
        <end position="21"/>
    </location>
</feature>
<evidence type="ECO:0000256" key="1">
    <source>
        <dbReference type="SAM" id="MobiDB-lite"/>
    </source>
</evidence>
<evidence type="ECO:0000313" key="3">
    <source>
        <dbReference type="EMBL" id="TDE13383.1"/>
    </source>
</evidence>
<proteinExistence type="predicted"/>
<dbReference type="PANTHER" id="PTHR41521:SF4">
    <property type="entry name" value="BLR0684 PROTEIN"/>
    <property type="match status" value="1"/>
</dbReference>
<feature type="domain" description="DUF1330" evidence="2">
    <location>
        <begin position="27"/>
        <end position="116"/>
    </location>
</feature>
<dbReference type="AlphaFoldDB" id="A0A4R5DRF9"/>
<dbReference type="OrthoDB" id="516779at2"/>
<accession>A0A4R5DRF9</accession>
<dbReference type="InterPro" id="IPR010753">
    <property type="entry name" value="DUF1330"/>
</dbReference>
<dbReference type="Gene3D" id="3.30.70.100">
    <property type="match status" value="1"/>
</dbReference>
<protein>
    <submittedName>
        <fullName evidence="3">DUF1330 domain-containing protein</fullName>
    </submittedName>
</protein>
<dbReference type="PANTHER" id="PTHR41521">
    <property type="match status" value="1"/>
</dbReference>
<keyword evidence="4" id="KW-1185">Reference proteome</keyword>
<evidence type="ECO:0000259" key="2">
    <source>
        <dbReference type="Pfam" id="PF07045"/>
    </source>
</evidence>
<dbReference type="EMBL" id="SMFL01000007">
    <property type="protein sequence ID" value="TDE13383.1"/>
    <property type="molecule type" value="Genomic_DNA"/>
</dbReference>